<dbReference type="Proteomes" id="UP001257948">
    <property type="component" value="Unassembled WGS sequence"/>
</dbReference>
<dbReference type="SUPFAM" id="SSF69322">
    <property type="entry name" value="Tricorn protease domain 2"/>
    <property type="match status" value="1"/>
</dbReference>
<gene>
    <name evidence="3" type="ORF">RQC66_08305</name>
</gene>
<dbReference type="PANTHER" id="PTHR36842">
    <property type="entry name" value="PROTEIN TOLB HOMOLOG"/>
    <property type="match status" value="1"/>
</dbReference>
<keyword evidence="2" id="KW-0732">Signal</keyword>
<dbReference type="InterPro" id="IPR011042">
    <property type="entry name" value="6-blade_b-propeller_TolB-like"/>
</dbReference>
<feature type="chain" id="PRO_5045292235" evidence="2">
    <location>
        <begin position="37"/>
        <end position="417"/>
    </location>
</feature>
<evidence type="ECO:0000256" key="2">
    <source>
        <dbReference type="SAM" id="SignalP"/>
    </source>
</evidence>
<accession>A0ABU3LNI2</accession>
<dbReference type="Pfam" id="PF07676">
    <property type="entry name" value="PD40"/>
    <property type="match status" value="3"/>
</dbReference>
<organism evidence="3 4">
    <name type="scientific">Streptomyces justiciae</name>
    <dbReference type="NCBI Taxonomy" id="2780140"/>
    <lineage>
        <taxon>Bacteria</taxon>
        <taxon>Bacillati</taxon>
        <taxon>Actinomycetota</taxon>
        <taxon>Actinomycetes</taxon>
        <taxon>Kitasatosporales</taxon>
        <taxon>Streptomycetaceae</taxon>
        <taxon>Streptomyces</taxon>
    </lineage>
</organism>
<name>A0ABU3LNI2_9ACTN</name>
<dbReference type="EMBL" id="JAVTLL010000005">
    <property type="protein sequence ID" value="MDT7840732.1"/>
    <property type="molecule type" value="Genomic_DNA"/>
</dbReference>
<reference evidence="4" key="1">
    <citation type="submission" date="2023-07" db="EMBL/GenBank/DDBJ databases">
        <title>Draft genome sequence of the endophytic actinobacterium Streptomyces justiciae WPN32, a potential antibiotic producer.</title>
        <authorList>
            <person name="Yasawong M."/>
            <person name="Pana W."/>
            <person name="Ganta P."/>
            <person name="Santapan N."/>
            <person name="Songngamsuk T."/>
            <person name="Phatcharaharikarn M."/>
            <person name="Kerdtoob S."/>
            <person name="Nantapong N."/>
        </authorList>
    </citation>
    <scope>NUCLEOTIDE SEQUENCE [LARGE SCALE GENOMIC DNA]</scope>
    <source>
        <strain evidence="4">WPN32</strain>
    </source>
</reference>
<dbReference type="InterPro" id="IPR006311">
    <property type="entry name" value="TAT_signal"/>
</dbReference>
<evidence type="ECO:0000313" key="3">
    <source>
        <dbReference type="EMBL" id="MDT7840732.1"/>
    </source>
</evidence>
<dbReference type="PANTHER" id="PTHR36842:SF1">
    <property type="entry name" value="PROTEIN TOLB"/>
    <property type="match status" value="1"/>
</dbReference>
<comment type="caution">
    <text evidence="3">The sequence shown here is derived from an EMBL/GenBank/DDBJ whole genome shotgun (WGS) entry which is preliminary data.</text>
</comment>
<protein>
    <submittedName>
        <fullName evidence="3">Uncharacterized protein</fullName>
    </submittedName>
</protein>
<comment type="similarity">
    <text evidence="1">Belongs to the TolB family.</text>
</comment>
<dbReference type="Gene3D" id="2.120.10.30">
    <property type="entry name" value="TolB, C-terminal domain"/>
    <property type="match status" value="1"/>
</dbReference>
<dbReference type="InterPro" id="IPR011659">
    <property type="entry name" value="WD40"/>
</dbReference>
<evidence type="ECO:0000256" key="1">
    <source>
        <dbReference type="ARBA" id="ARBA00009820"/>
    </source>
</evidence>
<sequence length="417" mass="43104">MARTERGTGRRRALRAAGGGALVALLTAATLPTADAAPAPAPSTLRISVAADGTEANGPSSQPAISADGRVVAFVSHATNLVPGDPDDGADLFVRDLRTGTLQRVAADGDIYFPALSANGRYVAYATQNGAESAVYVRDLRTGRTERADVGLDPGHTGGQTPALSADGRTVAFAAYGTQPEGVSRAIYVRDLRAHRTERISPDAGPGHSFRAPSLSADGRKVAYQDITGTPPRGDYSDLYVHDRRTGGTVQADTTHDGSPADKAATAPLLSADGSTLAFTSGASNLVPGADPNSSFNPFVRDLRTGTLTRVDATVPGPEGVLSADAISADGTKLLLDVWAVLTTEDAAHIRDLRTGTDALVTPNQDGDPGHAVDARMDARARTVAFSGFDDELFVPGDTNGVQDVFVRKVGPVASPQ</sequence>
<evidence type="ECO:0000313" key="4">
    <source>
        <dbReference type="Proteomes" id="UP001257948"/>
    </source>
</evidence>
<feature type="signal peptide" evidence="2">
    <location>
        <begin position="1"/>
        <end position="36"/>
    </location>
</feature>
<dbReference type="PROSITE" id="PS51318">
    <property type="entry name" value="TAT"/>
    <property type="match status" value="1"/>
</dbReference>
<dbReference type="RefSeq" id="WP_314199451.1">
    <property type="nucleotide sequence ID" value="NZ_JAVTLL010000005.1"/>
</dbReference>
<proteinExistence type="inferred from homology"/>
<keyword evidence="4" id="KW-1185">Reference proteome</keyword>